<name>A0A329MS63_9BACL</name>
<evidence type="ECO:0000313" key="1">
    <source>
        <dbReference type="EMBL" id="RAV22390.1"/>
    </source>
</evidence>
<dbReference type="EMBL" id="QMFB01000002">
    <property type="protein sequence ID" value="RAV22390.1"/>
    <property type="molecule type" value="Genomic_DNA"/>
</dbReference>
<organism evidence="1 2">
    <name type="scientific">Paenibacillus contaminans</name>
    <dbReference type="NCBI Taxonomy" id="450362"/>
    <lineage>
        <taxon>Bacteria</taxon>
        <taxon>Bacillati</taxon>
        <taxon>Bacillota</taxon>
        <taxon>Bacilli</taxon>
        <taxon>Bacillales</taxon>
        <taxon>Paenibacillaceae</taxon>
        <taxon>Paenibacillus</taxon>
    </lineage>
</organism>
<evidence type="ECO:0000313" key="2">
    <source>
        <dbReference type="Proteomes" id="UP000250369"/>
    </source>
</evidence>
<reference evidence="1 2" key="1">
    <citation type="journal article" date="2009" name="Int. J. Syst. Evol. Microbiol.">
        <title>Paenibacillus contaminans sp. nov., isolated from a contaminated laboratory plate.</title>
        <authorList>
            <person name="Chou J.H."/>
            <person name="Lee J.H."/>
            <person name="Lin M.C."/>
            <person name="Chang P.S."/>
            <person name="Arun A.B."/>
            <person name="Young C.C."/>
            <person name="Chen W.M."/>
        </authorList>
    </citation>
    <scope>NUCLEOTIDE SEQUENCE [LARGE SCALE GENOMIC DNA]</scope>
    <source>
        <strain evidence="1 2">CKOBP-6</strain>
    </source>
</reference>
<comment type="caution">
    <text evidence="1">The sequence shown here is derived from an EMBL/GenBank/DDBJ whole genome shotgun (WGS) entry which is preliminary data.</text>
</comment>
<accession>A0A329MS63</accession>
<protein>
    <submittedName>
        <fullName evidence="1">Uncharacterized protein</fullName>
    </submittedName>
</protein>
<proteinExistence type="predicted"/>
<gene>
    <name evidence="1" type="ORF">DQG23_05460</name>
</gene>
<dbReference type="AlphaFoldDB" id="A0A329MS63"/>
<sequence>MRIIVSILPFIVKPLRTLTLASRLPGFEQPRVSPHDYNLSNGSNKYFKYIKKCALTHLQRVTDWRIMQTRAYLE</sequence>
<dbReference type="Proteomes" id="UP000250369">
    <property type="component" value="Unassembled WGS sequence"/>
</dbReference>
<keyword evidence="2" id="KW-1185">Reference proteome</keyword>